<keyword evidence="1" id="KW-0812">Transmembrane</keyword>
<evidence type="ECO:0000313" key="2">
    <source>
        <dbReference type="EMBL" id="OGG14872.1"/>
    </source>
</evidence>
<dbReference type="Pfam" id="PF18895">
    <property type="entry name" value="T4SS_pilin"/>
    <property type="match status" value="1"/>
</dbReference>
<keyword evidence="1" id="KW-0472">Membrane</keyword>
<dbReference type="InterPro" id="IPR043993">
    <property type="entry name" value="T4SS_pilin"/>
</dbReference>
<protein>
    <submittedName>
        <fullName evidence="2">Uncharacterized protein</fullName>
    </submittedName>
</protein>
<comment type="caution">
    <text evidence="2">The sequence shown here is derived from an EMBL/GenBank/DDBJ whole genome shotgun (WGS) entry which is preliminary data.</text>
</comment>
<gene>
    <name evidence="2" type="ORF">A2773_01225</name>
</gene>
<evidence type="ECO:0000313" key="3">
    <source>
        <dbReference type="Proteomes" id="UP000177383"/>
    </source>
</evidence>
<keyword evidence="1" id="KW-1133">Transmembrane helix</keyword>
<dbReference type="Proteomes" id="UP000177383">
    <property type="component" value="Unassembled WGS sequence"/>
</dbReference>
<organism evidence="2 3">
    <name type="scientific">Candidatus Gottesmanbacteria bacterium RIFCSPHIGHO2_01_FULL_39_10</name>
    <dbReference type="NCBI Taxonomy" id="1798375"/>
    <lineage>
        <taxon>Bacteria</taxon>
        <taxon>Candidatus Gottesmaniibacteriota</taxon>
    </lineage>
</organism>
<feature type="transmembrane region" description="Helical" evidence="1">
    <location>
        <begin position="91"/>
        <end position="112"/>
    </location>
</feature>
<name>A0A1F5ZRZ2_9BACT</name>
<feature type="transmembrane region" description="Helical" evidence="1">
    <location>
        <begin position="40"/>
        <end position="71"/>
    </location>
</feature>
<dbReference type="STRING" id="1798375.A2773_01225"/>
<evidence type="ECO:0000256" key="1">
    <source>
        <dbReference type="SAM" id="Phobius"/>
    </source>
</evidence>
<sequence length="126" mass="13097">MFLDVLIAACTDPIGCITPPAGVIALPAIGDGGKVTLGPIIILLNLIFKLVFVVGGLFAFLNFLAGGFGFINAGGDPKQVSAAWNKIQGTFLGLIVLVSSFLIAAILGQIFFGNATYFLQPTLILK</sequence>
<dbReference type="EMBL" id="MFJE01000009">
    <property type="protein sequence ID" value="OGG14872.1"/>
    <property type="molecule type" value="Genomic_DNA"/>
</dbReference>
<dbReference type="AlphaFoldDB" id="A0A1F5ZRZ2"/>
<proteinExistence type="predicted"/>
<reference evidence="2 3" key="1">
    <citation type="journal article" date="2016" name="Nat. Commun.">
        <title>Thousands of microbial genomes shed light on interconnected biogeochemical processes in an aquifer system.</title>
        <authorList>
            <person name="Anantharaman K."/>
            <person name="Brown C.T."/>
            <person name="Hug L.A."/>
            <person name="Sharon I."/>
            <person name="Castelle C.J."/>
            <person name="Probst A.J."/>
            <person name="Thomas B.C."/>
            <person name="Singh A."/>
            <person name="Wilkins M.J."/>
            <person name="Karaoz U."/>
            <person name="Brodie E.L."/>
            <person name="Williams K.H."/>
            <person name="Hubbard S.S."/>
            <person name="Banfield J.F."/>
        </authorList>
    </citation>
    <scope>NUCLEOTIDE SEQUENCE [LARGE SCALE GENOMIC DNA]</scope>
</reference>
<accession>A0A1F5ZRZ2</accession>